<dbReference type="CDD" id="cd01075">
    <property type="entry name" value="NAD_bind_Leu_Phe_Val_DH"/>
    <property type="match status" value="1"/>
</dbReference>
<gene>
    <name evidence="8" type="ORF">SAMN05216207_101314</name>
</gene>
<evidence type="ECO:0000313" key="9">
    <source>
        <dbReference type="Proteomes" id="UP000199614"/>
    </source>
</evidence>
<feature type="binding site" evidence="5">
    <location>
        <begin position="172"/>
        <end position="177"/>
    </location>
    <ligand>
        <name>NAD(+)</name>
        <dbReference type="ChEBI" id="CHEBI:57540"/>
    </ligand>
</feature>
<dbReference type="GO" id="GO:0006520">
    <property type="term" value="P:amino acid metabolic process"/>
    <property type="evidence" value="ECO:0007669"/>
    <property type="project" value="InterPro"/>
</dbReference>
<evidence type="ECO:0000256" key="4">
    <source>
        <dbReference type="PIRSR" id="PIRSR000188-1"/>
    </source>
</evidence>
<dbReference type="RefSeq" id="WP_093342840.1">
    <property type="nucleotide sequence ID" value="NZ_FOUY01000013.1"/>
</dbReference>
<dbReference type="Gene3D" id="3.40.50.10860">
    <property type="entry name" value="Leucine Dehydrogenase, chain A, domain 1"/>
    <property type="match status" value="1"/>
</dbReference>
<dbReference type="SUPFAM" id="SSF51735">
    <property type="entry name" value="NAD(P)-binding Rossmann-fold domains"/>
    <property type="match status" value="1"/>
</dbReference>
<dbReference type="SUPFAM" id="SSF53223">
    <property type="entry name" value="Aminoacid dehydrogenase-like, N-terminal domain"/>
    <property type="match status" value="1"/>
</dbReference>
<feature type="domain" description="Glutamate/phenylalanine/leucine/valine/L-tryptophan dehydrogenase C-terminal" evidence="7">
    <location>
        <begin position="137"/>
        <end position="342"/>
    </location>
</feature>
<dbReference type="PANTHER" id="PTHR42722">
    <property type="entry name" value="LEUCINE DEHYDROGENASE"/>
    <property type="match status" value="1"/>
</dbReference>
<dbReference type="InterPro" id="IPR006097">
    <property type="entry name" value="Glu/Leu/Phe/Val/Trp_DH_dimer"/>
</dbReference>
<dbReference type="InterPro" id="IPR016211">
    <property type="entry name" value="Glu/Phe/Leu/Val/Trp_DH_bac/arc"/>
</dbReference>
<dbReference type="Pfam" id="PF02812">
    <property type="entry name" value="ELFV_dehydrog_N"/>
    <property type="match status" value="1"/>
</dbReference>
<evidence type="ECO:0000256" key="2">
    <source>
        <dbReference type="ARBA" id="ARBA00023002"/>
    </source>
</evidence>
<dbReference type="InterPro" id="IPR006095">
    <property type="entry name" value="Glu/Leu/Phe/Val/Trp_DH"/>
</dbReference>
<accession>A0A1I4Y898</accession>
<dbReference type="Proteomes" id="UP000199614">
    <property type="component" value="Unassembled WGS sequence"/>
</dbReference>
<dbReference type="PANTHER" id="PTHR42722:SF1">
    <property type="entry name" value="VALINE DEHYDROGENASE"/>
    <property type="match status" value="1"/>
</dbReference>
<dbReference type="GO" id="GO:0016639">
    <property type="term" value="F:oxidoreductase activity, acting on the CH-NH2 group of donors, NAD or NADP as acceptor"/>
    <property type="evidence" value="ECO:0007669"/>
    <property type="project" value="InterPro"/>
</dbReference>
<dbReference type="Gene3D" id="3.40.50.720">
    <property type="entry name" value="NAD(P)-binding Rossmann-like Domain"/>
    <property type="match status" value="1"/>
</dbReference>
<evidence type="ECO:0000313" key="8">
    <source>
        <dbReference type="EMBL" id="SFN34251.1"/>
    </source>
</evidence>
<dbReference type="InterPro" id="IPR036291">
    <property type="entry name" value="NAD(P)-bd_dom_sf"/>
</dbReference>
<protein>
    <submittedName>
        <fullName evidence="8">Leucine dehydrogenase</fullName>
    </submittedName>
</protein>
<evidence type="ECO:0000259" key="7">
    <source>
        <dbReference type="SMART" id="SM00839"/>
    </source>
</evidence>
<dbReference type="PIRSF" id="PIRSF000188">
    <property type="entry name" value="Phe_leu_dh"/>
    <property type="match status" value="1"/>
</dbReference>
<dbReference type="OrthoDB" id="9803297at2"/>
<dbReference type="InterPro" id="IPR046346">
    <property type="entry name" value="Aminoacid_DH-like_N_sf"/>
</dbReference>
<dbReference type="GO" id="GO:0000166">
    <property type="term" value="F:nucleotide binding"/>
    <property type="evidence" value="ECO:0007669"/>
    <property type="project" value="UniProtKB-KW"/>
</dbReference>
<reference evidence="8 9" key="1">
    <citation type="submission" date="2016-10" db="EMBL/GenBank/DDBJ databases">
        <authorList>
            <person name="de Groot N.N."/>
        </authorList>
    </citation>
    <scope>NUCLEOTIDE SEQUENCE [LARGE SCALE GENOMIC DNA]</scope>
    <source>
        <strain evidence="8 9">CGMCC 4.1877</strain>
    </source>
</reference>
<dbReference type="PRINTS" id="PR00082">
    <property type="entry name" value="GLFDHDRGNASE"/>
</dbReference>
<evidence type="ECO:0000256" key="1">
    <source>
        <dbReference type="ARBA" id="ARBA00006382"/>
    </source>
</evidence>
<dbReference type="EMBL" id="FOUY01000013">
    <property type="protein sequence ID" value="SFN34251.1"/>
    <property type="molecule type" value="Genomic_DNA"/>
</dbReference>
<dbReference type="AlphaFoldDB" id="A0A1I4Y898"/>
<evidence type="ECO:0000256" key="5">
    <source>
        <dbReference type="PIRSR" id="PIRSR000188-2"/>
    </source>
</evidence>
<evidence type="ECO:0000256" key="6">
    <source>
        <dbReference type="RuleBase" id="RU004417"/>
    </source>
</evidence>
<comment type="similarity">
    <text evidence="1 6">Belongs to the Glu/Leu/Phe/Val dehydrogenases family.</text>
</comment>
<proteinExistence type="inferred from homology"/>
<sequence>MSILDVLDTDDFEQLTLVRDPESGIRSAVAVHDTTMGPSLGGVRMRAYPTHDDAVRDALALARAMTVKSALAGLDLGGGKSVIDAEPTASNKARFLPVHARHIASLGGRYVPGADMGTDASDMEVLAKHVPVVSSRRAPSPFTARGVFRAVGATLEWAGERDLAGRRVAVQGLGKVGRALVTLLRRAGASVVVADVDDARVREARDTAGAVPVGADEILTADVDVLCPCAAGGVLTADVLAGLRARAVVSGANNPLATPGQAALLRERGVVYVPDFVANAGGVIACEAEVHGSDDGVDTKIEAIGVTAVEILDAAAARGTDTLTVAEEIARERLAARAAARPAFPAVP</sequence>
<evidence type="ECO:0000256" key="3">
    <source>
        <dbReference type="ARBA" id="ARBA00023027"/>
    </source>
</evidence>
<organism evidence="8 9">
    <name type="scientific">Pseudonocardia ammonioxydans</name>
    <dbReference type="NCBI Taxonomy" id="260086"/>
    <lineage>
        <taxon>Bacteria</taxon>
        <taxon>Bacillati</taxon>
        <taxon>Actinomycetota</taxon>
        <taxon>Actinomycetes</taxon>
        <taxon>Pseudonocardiales</taxon>
        <taxon>Pseudonocardiaceae</taxon>
        <taxon>Pseudonocardia</taxon>
    </lineage>
</organism>
<dbReference type="Pfam" id="PF00208">
    <property type="entry name" value="ELFV_dehydrog"/>
    <property type="match status" value="2"/>
</dbReference>
<keyword evidence="9" id="KW-1185">Reference proteome</keyword>
<dbReference type="InterPro" id="IPR006096">
    <property type="entry name" value="Glu/Leu/Phe/Val/Trp_DH_C"/>
</dbReference>
<keyword evidence="3 5" id="KW-0520">NAD</keyword>
<dbReference type="STRING" id="260086.SAMN05216207_101314"/>
<keyword evidence="5" id="KW-0547">Nucleotide-binding</keyword>
<keyword evidence="2 6" id="KW-0560">Oxidoreductase</keyword>
<name>A0A1I4Y898_PSUAM</name>
<dbReference type="SMART" id="SM00839">
    <property type="entry name" value="ELFV_dehydrog"/>
    <property type="match status" value="1"/>
</dbReference>
<feature type="active site" description="Proton donor/acceptor" evidence="4">
    <location>
        <position position="80"/>
    </location>
</feature>